<keyword evidence="9" id="KW-0289">Folate biosynthesis</keyword>
<keyword evidence="8" id="KW-0067">ATP-binding</keyword>
<evidence type="ECO:0000256" key="12">
    <source>
        <dbReference type="ARBA" id="ARBA00033413"/>
    </source>
</evidence>
<dbReference type="Proteomes" id="UP000197068">
    <property type="component" value="Unassembled WGS sequence"/>
</dbReference>
<comment type="caution">
    <text evidence="14">The sequence shown here is derived from an EMBL/GenBank/DDBJ whole genome shotgun (WGS) entry which is preliminary data.</text>
</comment>
<keyword evidence="6" id="KW-0547">Nucleotide-binding</keyword>
<protein>
    <recommendedName>
        <fullName evidence="4">2-amino-4-hydroxy-6-hydroxymethyldihydropteridine pyrophosphokinase</fullName>
        <ecNumber evidence="3">2.7.6.3</ecNumber>
    </recommendedName>
    <alternativeName>
        <fullName evidence="11">6-hydroxymethyl-7,8-dihydropterin pyrophosphokinase</fullName>
    </alternativeName>
    <alternativeName>
        <fullName evidence="12">7,8-dihydro-6-hydroxymethylpterin-pyrophosphokinase</fullName>
    </alternativeName>
</protein>
<gene>
    <name evidence="14" type="ORF">MTCD1_03326</name>
</gene>
<dbReference type="Gene3D" id="3.30.70.560">
    <property type="entry name" value="7,8-Dihydro-6-hydroxymethylpterin-pyrophosphokinase HPPK"/>
    <property type="match status" value="1"/>
</dbReference>
<evidence type="ECO:0000256" key="6">
    <source>
        <dbReference type="ARBA" id="ARBA00022741"/>
    </source>
</evidence>
<name>A0ABQ0MZ91_9GAMM</name>
<dbReference type="EMBL" id="BDQM01000041">
    <property type="protein sequence ID" value="GAW97686.1"/>
    <property type="molecule type" value="Genomic_DNA"/>
</dbReference>
<evidence type="ECO:0000313" key="15">
    <source>
        <dbReference type="Proteomes" id="UP000197068"/>
    </source>
</evidence>
<evidence type="ECO:0000313" key="14">
    <source>
        <dbReference type="EMBL" id="GAW97686.1"/>
    </source>
</evidence>
<dbReference type="EC" id="2.7.6.3" evidence="3"/>
<evidence type="ECO:0000256" key="4">
    <source>
        <dbReference type="ARBA" id="ARBA00016218"/>
    </source>
</evidence>
<dbReference type="PANTHER" id="PTHR43071:SF1">
    <property type="entry name" value="2-AMINO-4-HYDROXY-6-HYDROXYMETHYLDIHYDROPTERIDINE PYROPHOSPHOKINASE"/>
    <property type="match status" value="1"/>
</dbReference>
<keyword evidence="15" id="KW-1185">Reference proteome</keyword>
<evidence type="ECO:0000256" key="2">
    <source>
        <dbReference type="ARBA" id="ARBA00005810"/>
    </source>
</evidence>
<organism evidence="14 15">
    <name type="scientific">Colwellia marinimaniae</name>
    <dbReference type="NCBI Taxonomy" id="1513592"/>
    <lineage>
        <taxon>Bacteria</taxon>
        <taxon>Pseudomonadati</taxon>
        <taxon>Pseudomonadota</taxon>
        <taxon>Gammaproteobacteria</taxon>
        <taxon>Alteromonadales</taxon>
        <taxon>Colwelliaceae</taxon>
        <taxon>Colwellia</taxon>
    </lineage>
</organism>
<dbReference type="GO" id="GO:0003848">
    <property type="term" value="F:2-amino-4-hydroxy-6-hydroxymethyldihydropteridine diphosphokinase activity"/>
    <property type="evidence" value="ECO:0007669"/>
    <property type="project" value="UniProtKB-EC"/>
</dbReference>
<dbReference type="InterPro" id="IPR000550">
    <property type="entry name" value="Hppk"/>
</dbReference>
<evidence type="ECO:0000256" key="5">
    <source>
        <dbReference type="ARBA" id="ARBA00022679"/>
    </source>
</evidence>
<dbReference type="NCBIfam" id="TIGR01498">
    <property type="entry name" value="folK"/>
    <property type="match status" value="1"/>
</dbReference>
<evidence type="ECO:0000256" key="3">
    <source>
        <dbReference type="ARBA" id="ARBA00013253"/>
    </source>
</evidence>
<comment type="pathway">
    <text evidence="1">Cofactor biosynthesis; tetrahydrofolate biosynthesis; 2-amino-4-hydroxy-6-hydroxymethyl-7,8-dihydropteridine diphosphate from 7,8-dihydroneopterin triphosphate: step 4/4.</text>
</comment>
<comment type="function">
    <text evidence="10">Catalyzes the transfer of pyrophosphate from adenosine triphosphate (ATP) to 6-hydroxymethyl-7,8-dihydropterin, an enzymatic step in folate biosynthesis pathway.</text>
</comment>
<dbReference type="PANTHER" id="PTHR43071">
    <property type="entry name" value="2-AMINO-4-HYDROXY-6-HYDROXYMETHYLDIHYDROPTERIDINE PYROPHOSPHOKINASE"/>
    <property type="match status" value="1"/>
</dbReference>
<accession>A0ABQ0MZ91</accession>
<evidence type="ECO:0000256" key="1">
    <source>
        <dbReference type="ARBA" id="ARBA00005051"/>
    </source>
</evidence>
<dbReference type="SUPFAM" id="SSF55083">
    <property type="entry name" value="6-hydroxymethyl-7,8-dihydropterin pyrophosphokinase, HPPK"/>
    <property type="match status" value="1"/>
</dbReference>
<keyword evidence="5 14" id="KW-0808">Transferase</keyword>
<dbReference type="Pfam" id="PF01288">
    <property type="entry name" value="HPPK"/>
    <property type="match status" value="1"/>
</dbReference>
<evidence type="ECO:0000256" key="7">
    <source>
        <dbReference type="ARBA" id="ARBA00022777"/>
    </source>
</evidence>
<evidence type="ECO:0000256" key="8">
    <source>
        <dbReference type="ARBA" id="ARBA00022840"/>
    </source>
</evidence>
<dbReference type="RefSeq" id="WP_057180951.1">
    <property type="nucleotide sequence ID" value="NZ_BDQM01000041.1"/>
</dbReference>
<evidence type="ECO:0000259" key="13">
    <source>
        <dbReference type="PROSITE" id="PS00794"/>
    </source>
</evidence>
<evidence type="ECO:0000256" key="10">
    <source>
        <dbReference type="ARBA" id="ARBA00029409"/>
    </source>
</evidence>
<comment type="similarity">
    <text evidence="2">Belongs to the HPPK family.</text>
</comment>
<feature type="domain" description="7,8-dihydro-6-hydroxymethylpterin-pyrophosphokinase" evidence="13">
    <location>
        <begin position="86"/>
        <end position="97"/>
    </location>
</feature>
<dbReference type="CDD" id="cd00483">
    <property type="entry name" value="HPPK"/>
    <property type="match status" value="1"/>
</dbReference>
<evidence type="ECO:0000256" key="9">
    <source>
        <dbReference type="ARBA" id="ARBA00022909"/>
    </source>
</evidence>
<dbReference type="PROSITE" id="PS00794">
    <property type="entry name" value="HPPK"/>
    <property type="match status" value="1"/>
</dbReference>
<dbReference type="InterPro" id="IPR035907">
    <property type="entry name" value="Hppk_sf"/>
</dbReference>
<sequence>MPFYIVGVGSNIEADKHIQLAFEQIKKIDSQVNIATLLRTKPVGFTEQADFINTAFSFYCSLNVTEMKNHLKAIEAQLGRVRSNNKNGPRTIDLDIVKIDHDIVDDDYHQYDFVKKSVDELVDKQTRKSN</sequence>
<reference evidence="14 15" key="1">
    <citation type="submission" date="2017-06" db="EMBL/GenBank/DDBJ databases">
        <title>Whole Genome Sequences of Colwellia marinimaniae MTCD1.</title>
        <authorList>
            <person name="Kusumoto H."/>
            <person name="Inoue M."/>
            <person name="Tanikawa K."/>
            <person name="Maeji H."/>
            <person name="Cameron J.H."/>
            <person name="Bartlett D.H."/>
        </authorList>
    </citation>
    <scope>NUCLEOTIDE SEQUENCE [LARGE SCALE GENOMIC DNA]</scope>
    <source>
        <strain evidence="14 15">MTCD1</strain>
    </source>
</reference>
<proteinExistence type="inferred from homology"/>
<keyword evidence="7" id="KW-0418">Kinase</keyword>
<evidence type="ECO:0000256" key="11">
    <source>
        <dbReference type="ARBA" id="ARBA00029766"/>
    </source>
</evidence>